<feature type="region of interest" description="Disordered" evidence="7">
    <location>
        <begin position="95"/>
        <end position="279"/>
    </location>
</feature>
<dbReference type="GO" id="GO:0015031">
    <property type="term" value="P:protein transport"/>
    <property type="evidence" value="ECO:0007669"/>
    <property type="project" value="UniProtKB-KW"/>
</dbReference>
<dbReference type="Gene3D" id="1.10.10.2570">
    <property type="match status" value="1"/>
</dbReference>
<comment type="subcellular location">
    <subcellularLocation>
        <location evidence="1">Preautophagosomal structure</location>
    </subcellularLocation>
</comment>
<dbReference type="PANTHER" id="PTHR40012:SF1">
    <property type="entry name" value="AUTOPHAGY-RELATED PROTEIN 29"/>
    <property type="match status" value="1"/>
</dbReference>
<evidence type="ECO:0000259" key="8">
    <source>
        <dbReference type="Pfam" id="PF18388"/>
    </source>
</evidence>
<keyword evidence="4" id="KW-0813">Transport</keyword>
<gene>
    <name evidence="9" type="ORF">BGZ80_002029</name>
</gene>
<dbReference type="GO" id="GO:0000407">
    <property type="term" value="C:phagophore assembly site"/>
    <property type="evidence" value="ECO:0007669"/>
    <property type="project" value="UniProtKB-SubCell"/>
</dbReference>
<accession>A0A9P6T3T7</accession>
<evidence type="ECO:0000256" key="7">
    <source>
        <dbReference type="SAM" id="MobiDB-lite"/>
    </source>
</evidence>
<feature type="compositionally biased region" description="Polar residues" evidence="7">
    <location>
        <begin position="229"/>
        <end position="253"/>
    </location>
</feature>
<dbReference type="InterPro" id="IPR039113">
    <property type="entry name" value="ATG29"/>
</dbReference>
<protein>
    <recommendedName>
        <fullName evidence="3">Autophagy-related protein 29</fullName>
    </recommendedName>
</protein>
<dbReference type="AlphaFoldDB" id="A0A9P6T3T7"/>
<feature type="compositionally biased region" description="Basic and acidic residues" evidence="7">
    <location>
        <begin position="538"/>
        <end position="560"/>
    </location>
</feature>
<feature type="domain" description="Atg29 N-terminal" evidence="8">
    <location>
        <begin position="9"/>
        <end position="59"/>
    </location>
</feature>
<dbReference type="EMBL" id="JAAAID010000149">
    <property type="protein sequence ID" value="KAG0021622.1"/>
    <property type="molecule type" value="Genomic_DNA"/>
</dbReference>
<name>A0A9P6T3T7_9FUNG</name>
<sequence>MDSSEEPIHVIIRLPYRRPEGQVDTQPVQWTEAMEKTLWQIIGQTKPSLVDWNAVSRQLGNAPVPFLIRHAAFLYQNQLQDLHRITEQQDLTAQFQTASRPATSRGVIGPGTVTTSFEESPAVQQPSPLAQGVVTTRESPSSDSSKAGQRQFGDKDYRGTARREPSNSSNPNIQSQETGAKTQASPSLSGSTSTFFTYARPASMSSSASTIRPIQPPSPSPSLRSAATTETNLYGSGVLSNRGPSQPRSTRGSQLIGVAPSPERRLNNPITTLPTSPKEESLFAEGGRRITEPAHPFHQATISASTRLNNLANEGRGQSAKSSPGRLSDQGVAMGTFHDSERSSSVSSSSTPYSQSNSTSQIFEETSFFNQLSSNDSITRGQLRAENLDHDGLTGHGAFQQPFSQNQGMYGLGFVEPTPYYSRSRHGLDVDDEDEEDHNDRDADSVNQDESGPLSEQIKQLHLEDVLAFLPSGGMSASGIFPKPTTNDAYQRRTTSGDNMPFQLDDELASLGTRTLGEILDHDGGDEDSDHHRVRGIRFKDDVAPNRMRGDPSSKNRSSPERSVSSSRKSSAQNSVGSSFSDLSDSSVTQSAMEDAYLSGYNTGSRM</sequence>
<comment type="similarity">
    <text evidence="2">Belongs to the ATG29 family.</text>
</comment>
<dbReference type="Pfam" id="PF18388">
    <property type="entry name" value="ATG29_N"/>
    <property type="match status" value="1"/>
</dbReference>
<feature type="compositionally biased region" description="Basic and acidic residues" evidence="7">
    <location>
        <begin position="152"/>
        <end position="165"/>
    </location>
</feature>
<feature type="compositionally biased region" description="Polar residues" evidence="7">
    <location>
        <begin position="112"/>
        <end position="148"/>
    </location>
</feature>
<evidence type="ECO:0000256" key="1">
    <source>
        <dbReference type="ARBA" id="ARBA00004329"/>
    </source>
</evidence>
<reference evidence="9" key="1">
    <citation type="journal article" date="2020" name="Fungal Divers.">
        <title>Resolving the Mortierellaceae phylogeny through synthesis of multi-gene phylogenetics and phylogenomics.</title>
        <authorList>
            <person name="Vandepol N."/>
            <person name="Liber J."/>
            <person name="Desiro A."/>
            <person name="Na H."/>
            <person name="Kennedy M."/>
            <person name="Barry K."/>
            <person name="Grigoriev I.V."/>
            <person name="Miller A.N."/>
            <person name="O'Donnell K."/>
            <person name="Stajich J.E."/>
            <person name="Bonito G."/>
        </authorList>
    </citation>
    <scope>NUCLEOTIDE SEQUENCE</scope>
    <source>
        <strain evidence="9">NRRL 2769</strain>
    </source>
</reference>
<keyword evidence="5" id="KW-0653">Protein transport</keyword>
<evidence type="ECO:0000256" key="6">
    <source>
        <dbReference type="ARBA" id="ARBA00023006"/>
    </source>
</evidence>
<feature type="region of interest" description="Disordered" evidence="7">
    <location>
        <begin position="337"/>
        <end position="359"/>
    </location>
</feature>
<evidence type="ECO:0000256" key="2">
    <source>
        <dbReference type="ARBA" id="ARBA00010082"/>
    </source>
</evidence>
<proteinExistence type="inferred from homology"/>
<evidence type="ECO:0000256" key="5">
    <source>
        <dbReference type="ARBA" id="ARBA00022927"/>
    </source>
</evidence>
<feature type="region of interest" description="Disordered" evidence="7">
    <location>
        <begin position="423"/>
        <end position="455"/>
    </location>
</feature>
<feature type="region of interest" description="Disordered" evidence="7">
    <location>
        <begin position="519"/>
        <end position="607"/>
    </location>
</feature>
<feature type="region of interest" description="Disordered" evidence="7">
    <location>
        <begin position="476"/>
        <end position="502"/>
    </location>
</feature>
<dbReference type="Proteomes" id="UP000703661">
    <property type="component" value="Unassembled WGS sequence"/>
</dbReference>
<organism evidence="9 10">
    <name type="scientific">Entomortierella chlamydospora</name>
    <dbReference type="NCBI Taxonomy" id="101097"/>
    <lineage>
        <taxon>Eukaryota</taxon>
        <taxon>Fungi</taxon>
        <taxon>Fungi incertae sedis</taxon>
        <taxon>Mucoromycota</taxon>
        <taxon>Mortierellomycotina</taxon>
        <taxon>Mortierellomycetes</taxon>
        <taxon>Mortierellales</taxon>
        <taxon>Mortierellaceae</taxon>
        <taxon>Entomortierella</taxon>
    </lineage>
</organism>
<keyword evidence="10" id="KW-1185">Reference proteome</keyword>
<dbReference type="PANTHER" id="PTHR40012">
    <property type="entry name" value="AUTOPHAGY-RELATED PROTEIN 29"/>
    <property type="match status" value="1"/>
</dbReference>
<feature type="compositionally biased region" description="Polar residues" evidence="7">
    <location>
        <begin position="173"/>
        <end position="196"/>
    </location>
</feature>
<keyword evidence="6" id="KW-0072">Autophagy</keyword>
<dbReference type="InterPro" id="IPR040666">
    <property type="entry name" value="Atg29_N"/>
</dbReference>
<evidence type="ECO:0000313" key="9">
    <source>
        <dbReference type="EMBL" id="KAG0021622.1"/>
    </source>
</evidence>
<feature type="region of interest" description="Disordered" evidence="7">
    <location>
        <begin position="313"/>
        <end position="332"/>
    </location>
</feature>
<evidence type="ECO:0000256" key="3">
    <source>
        <dbReference type="ARBA" id="ARBA00013784"/>
    </source>
</evidence>
<feature type="compositionally biased region" description="Polar residues" evidence="7">
    <location>
        <begin position="484"/>
        <end position="498"/>
    </location>
</feature>
<evidence type="ECO:0000256" key="4">
    <source>
        <dbReference type="ARBA" id="ARBA00022448"/>
    </source>
</evidence>
<dbReference type="GO" id="GO:0000045">
    <property type="term" value="P:autophagosome assembly"/>
    <property type="evidence" value="ECO:0007669"/>
    <property type="project" value="InterPro"/>
</dbReference>
<dbReference type="InterPro" id="IPR039362">
    <property type="entry name" value="ATG29_sf"/>
</dbReference>
<feature type="compositionally biased region" description="Low complexity" evidence="7">
    <location>
        <begin position="343"/>
        <end position="359"/>
    </location>
</feature>
<comment type="caution">
    <text evidence="9">The sequence shown here is derived from an EMBL/GenBank/DDBJ whole genome shotgun (WGS) entry which is preliminary data.</text>
</comment>
<feature type="compositionally biased region" description="Low complexity" evidence="7">
    <location>
        <begin position="561"/>
        <end position="591"/>
    </location>
</feature>
<evidence type="ECO:0000313" key="10">
    <source>
        <dbReference type="Proteomes" id="UP000703661"/>
    </source>
</evidence>